<dbReference type="AlphaFoldDB" id="S4PLV8"/>
<name>S4PLV8_9NEOP</name>
<dbReference type="EMBL" id="GAIX01001682">
    <property type="protein sequence ID" value="JAA90878.1"/>
    <property type="molecule type" value="Transcribed_RNA"/>
</dbReference>
<feature type="non-terminal residue" evidence="1">
    <location>
        <position position="71"/>
    </location>
</feature>
<proteinExistence type="predicted"/>
<reference evidence="1" key="2">
    <citation type="submission" date="2013-05" db="EMBL/GenBank/DDBJ databases">
        <authorList>
            <person name="Carter J.-M."/>
            <person name="Baker S.C."/>
            <person name="Pink R."/>
            <person name="Carter D.R.F."/>
            <person name="Collins A."/>
            <person name="Tomlin J."/>
            <person name="Gibbs M."/>
            <person name="Breuker C.J."/>
        </authorList>
    </citation>
    <scope>NUCLEOTIDE SEQUENCE</scope>
    <source>
        <tissue evidence="1">Ovary</tissue>
    </source>
</reference>
<reference evidence="1" key="1">
    <citation type="journal article" date="2013" name="BMC Genomics">
        <title>Unscrambling butterfly oogenesis.</title>
        <authorList>
            <person name="Carter J.M."/>
            <person name="Baker S.C."/>
            <person name="Pink R."/>
            <person name="Carter D.R."/>
            <person name="Collins A."/>
            <person name="Tomlin J."/>
            <person name="Gibbs M."/>
            <person name="Breuker C.J."/>
        </authorList>
    </citation>
    <scope>NUCLEOTIDE SEQUENCE</scope>
    <source>
        <tissue evidence="1">Ovary</tissue>
    </source>
</reference>
<sequence>MQTNTTNMVYVASGSFTNVIPLQQDVFYSQKQNIEGVVLNPNVNPSGSNQLGQKQDFVKLHTVDLPNTKTD</sequence>
<protein>
    <submittedName>
        <fullName evidence="1">Uncharacterized protein</fullName>
    </submittedName>
</protein>
<accession>S4PLV8</accession>
<organism evidence="1">
    <name type="scientific">Pararge aegeria</name>
    <name type="common">speckled wood butterfly</name>
    <dbReference type="NCBI Taxonomy" id="116150"/>
    <lineage>
        <taxon>Eukaryota</taxon>
        <taxon>Metazoa</taxon>
        <taxon>Ecdysozoa</taxon>
        <taxon>Arthropoda</taxon>
        <taxon>Hexapoda</taxon>
        <taxon>Insecta</taxon>
        <taxon>Pterygota</taxon>
        <taxon>Neoptera</taxon>
        <taxon>Endopterygota</taxon>
        <taxon>Lepidoptera</taxon>
        <taxon>Glossata</taxon>
        <taxon>Ditrysia</taxon>
        <taxon>Papilionoidea</taxon>
        <taxon>Nymphalidae</taxon>
        <taxon>Satyrinae</taxon>
        <taxon>Satyrini</taxon>
        <taxon>Parargina</taxon>
        <taxon>Pararge</taxon>
    </lineage>
</organism>
<evidence type="ECO:0000313" key="1">
    <source>
        <dbReference type="EMBL" id="JAA90878.1"/>
    </source>
</evidence>